<accession>A0A9W7ACR8</accession>
<gene>
    <name evidence="1" type="ORF">TrLO_g8830</name>
</gene>
<comment type="caution">
    <text evidence="1">The sequence shown here is derived from an EMBL/GenBank/DDBJ whole genome shotgun (WGS) entry which is preliminary data.</text>
</comment>
<sequence>MKQLHQYIYPQCSCAWSRIAIWSRQNTALLYDADLDSIVGENALAYKANPKSQSGKKNLYVRSRILGFSQMGRELSGEEDFWTNTLGFQLYQDKYPGWEGYDEEQYGYKHNTDAITAVAYRAAAQYKYDDEPEKRLFFGTLRISRSSPPLRAAFGMTRFYNLGYLRDLVKRAEEAGKKINRSYFNEKKDQKVDCEWLPRAILEMCEGLDDLVDLPHVNRIVGKHSCYECVDPQTGKKHVWNEFQGP</sequence>
<keyword evidence="2" id="KW-1185">Reference proteome</keyword>
<organism evidence="1 2">
    <name type="scientific">Triparma laevis f. longispina</name>
    <dbReference type="NCBI Taxonomy" id="1714387"/>
    <lineage>
        <taxon>Eukaryota</taxon>
        <taxon>Sar</taxon>
        <taxon>Stramenopiles</taxon>
        <taxon>Ochrophyta</taxon>
        <taxon>Bolidophyceae</taxon>
        <taxon>Parmales</taxon>
        <taxon>Triparmaceae</taxon>
        <taxon>Triparma</taxon>
    </lineage>
</organism>
<name>A0A9W7ACR8_9STRA</name>
<dbReference type="Proteomes" id="UP001165122">
    <property type="component" value="Unassembled WGS sequence"/>
</dbReference>
<dbReference type="EMBL" id="BRXW01000556">
    <property type="protein sequence ID" value="GMH65979.1"/>
    <property type="molecule type" value="Genomic_DNA"/>
</dbReference>
<dbReference type="OrthoDB" id="2423701at2759"/>
<protein>
    <submittedName>
        <fullName evidence="1">Uncharacterized protein</fullName>
    </submittedName>
</protein>
<proteinExistence type="predicted"/>
<evidence type="ECO:0000313" key="2">
    <source>
        <dbReference type="Proteomes" id="UP001165122"/>
    </source>
</evidence>
<dbReference type="AlphaFoldDB" id="A0A9W7ACR8"/>
<reference evidence="2" key="1">
    <citation type="journal article" date="2023" name="Commun. Biol.">
        <title>Genome analysis of Parmales, the sister group of diatoms, reveals the evolutionary specialization of diatoms from phago-mixotrophs to photoautotrophs.</title>
        <authorList>
            <person name="Ban H."/>
            <person name="Sato S."/>
            <person name="Yoshikawa S."/>
            <person name="Yamada K."/>
            <person name="Nakamura Y."/>
            <person name="Ichinomiya M."/>
            <person name="Sato N."/>
            <person name="Blanc-Mathieu R."/>
            <person name="Endo H."/>
            <person name="Kuwata A."/>
            <person name="Ogata H."/>
        </authorList>
    </citation>
    <scope>NUCLEOTIDE SEQUENCE [LARGE SCALE GENOMIC DNA]</scope>
    <source>
        <strain evidence="2">NIES 3700</strain>
    </source>
</reference>
<evidence type="ECO:0000313" key="1">
    <source>
        <dbReference type="EMBL" id="GMH65979.1"/>
    </source>
</evidence>